<dbReference type="PANTHER" id="PTHR42734:SF17">
    <property type="entry name" value="METAL TRANSPORT SYSTEM ATP-BINDING PROTEIN TM_0124-RELATED"/>
    <property type="match status" value="1"/>
</dbReference>
<dbReference type="SUPFAM" id="SSF52540">
    <property type="entry name" value="P-loop containing nucleoside triphosphate hydrolases"/>
    <property type="match status" value="1"/>
</dbReference>
<dbReference type="InterPro" id="IPR027417">
    <property type="entry name" value="P-loop_NTPase"/>
</dbReference>
<dbReference type="GO" id="GO:0016887">
    <property type="term" value="F:ATP hydrolysis activity"/>
    <property type="evidence" value="ECO:0007669"/>
    <property type="project" value="InterPro"/>
</dbReference>
<reference evidence="7 9" key="1">
    <citation type="submission" date="2017-10" db="EMBL/GenBank/DDBJ databases">
        <title>Genomics of the genus Arcobacter.</title>
        <authorList>
            <person name="Perez-Cataluna A."/>
            <person name="Figueras M.J."/>
        </authorList>
    </citation>
    <scope>NUCLEOTIDE SEQUENCE [LARGE SCALE GENOMIC DNA]</scope>
    <source>
        <strain evidence="7 9">LMG 25534</strain>
    </source>
</reference>
<sequence>MYIIEFENIDVGYDENIILKDINLKIKSGEHFAILGANGSGKSTLMKLIQSQIHPRHTKNFKKEIFGKKNYSIFELRKELGIITNDLHNYFEKEASYMSGFEVVLSGFYGSIGIFTHQDFTKQQIKKALEVMKFLEIFDLKDKKVSSMSTGQLRKCIVGRALIHEPKAFVLDEPTVGLDIKAQINFIKLLQKLSLKATIILVTHHLEEIFSEIKNVALIYNQTIFKIGKKEEILNSENLSTIFDIKLEVKEKNKRYYIETALQ</sequence>
<dbReference type="InterPro" id="IPR003593">
    <property type="entry name" value="AAA+_ATPase"/>
</dbReference>
<dbReference type="Proteomes" id="UP000289132">
    <property type="component" value="Unassembled WGS sequence"/>
</dbReference>
<dbReference type="EMBL" id="PDKD01000002">
    <property type="protein sequence ID" value="RXJ92624.1"/>
    <property type="molecule type" value="Genomic_DNA"/>
</dbReference>
<dbReference type="KEGG" id="atp:ATR_1026"/>
<evidence type="ECO:0000256" key="2">
    <source>
        <dbReference type="ARBA" id="ARBA00022448"/>
    </source>
</evidence>
<dbReference type="PROSITE" id="PS50893">
    <property type="entry name" value="ABC_TRANSPORTER_2"/>
    <property type="match status" value="1"/>
</dbReference>
<evidence type="ECO:0000259" key="5">
    <source>
        <dbReference type="PROSITE" id="PS50893"/>
    </source>
</evidence>
<comment type="similarity">
    <text evidence="1">Belongs to the ABC transporter superfamily.</text>
</comment>
<dbReference type="Proteomes" id="UP000254504">
    <property type="component" value="Chromosome"/>
</dbReference>
<dbReference type="EMBL" id="CP031367">
    <property type="protein sequence ID" value="AXK48890.1"/>
    <property type="molecule type" value="Genomic_DNA"/>
</dbReference>
<dbReference type="InterPro" id="IPR050153">
    <property type="entry name" value="Metal_Ion_Import_ABC"/>
</dbReference>
<dbReference type="RefSeq" id="WP_115428398.1">
    <property type="nucleotide sequence ID" value="NZ_CP031367.1"/>
</dbReference>
<dbReference type="GO" id="GO:0005524">
    <property type="term" value="F:ATP binding"/>
    <property type="evidence" value="ECO:0007669"/>
    <property type="project" value="UniProtKB-KW"/>
</dbReference>
<dbReference type="PANTHER" id="PTHR42734">
    <property type="entry name" value="METAL TRANSPORT SYSTEM ATP-BINDING PROTEIN TM_0124-RELATED"/>
    <property type="match status" value="1"/>
</dbReference>
<proteinExistence type="inferred from homology"/>
<dbReference type="InterPro" id="IPR003439">
    <property type="entry name" value="ABC_transporter-like_ATP-bd"/>
</dbReference>
<dbReference type="AlphaFoldDB" id="A0AAD0QLC5"/>
<gene>
    <name evidence="6" type="ORF">ATR_1026</name>
    <name evidence="7" type="ORF">CRU87_02255</name>
</gene>
<evidence type="ECO:0000313" key="9">
    <source>
        <dbReference type="Proteomes" id="UP000289132"/>
    </source>
</evidence>
<evidence type="ECO:0000256" key="4">
    <source>
        <dbReference type="ARBA" id="ARBA00022840"/>
    </source>
</evidence>
<keyword evidence="4 6" id="KW-0067">ATP-binding</keyword>
<dbReference type="Gene3D" id="3.40.50.300">
    <property type="entry name" value="P-loop containing nucleotide triphosphate hydrolases"/>
    <property type="match status" value="1"/>
</dbReference>
<keyword evidence="9" id="KW-1185">Reference proteome</keyword>
<name>A0AAD0QLC5_9BACT</name>
<feature type="domain" description="ABC transporter" evidence="5">
    <location>
        <begin position="4"/>
        <end position="246"/>
    </location>
</feature>
<dbReference type="SMART" id="SM00382">
    <property type="entry name" value="AAA"/>
    <property type="match status" value="1"/>
</dbReference>
<accession>A0AAD0QLC5</accession>
<evidence type="ECO:0000313" key="8">
    <source>
        <dbReference type="Proteomes" id="UP000254504"/>
    </source>
</evidence>
<evidence type="ECO:0000313" key="6">
    <source>
        <dbReference type="EMBL" id="AXK48890.1"/>
    </source>
</evidence>
<evidence type="ECO:0000313" key="7">
    <source>
        <dbReference type="EMBL" id="RXJ92624.1"/>
    </source>
</evidence>
<protein>
    <submittedName>
        <fullName evidence="7">ABC transporter ATP-binding protein</fullName>
    </submittedName>
    <submittedName>
        <fullName evidence="6">ABC transporter, ATP-binding protein</fullName>
    </submittedName>
</protein>
<evidence type="ECO:0000256" key="1">
    <source>
        <dbReference type="ARBA" id="ARBA00005417"/>
    </source>
</evidence>
<dbReference type="Pfam" id="PF00005">
    <property type="entry name" value="ABC_tran"/>
    <property type="match status" value="1"/>
</dbReference>
<evidence type="ECO:0000256" key="3">
    <source>
        <dbReference type="ARBA" id="ARBA00022741"/>
    </source>
</evidence>
<reference evidence="6 8" key="2">
    <citation type="submission" date="2018-07" db="EMBL/GenBank/DDBJ databases">
        <title>Complete genome of the Arcobacter trophiarum type strain LMG 25534.</title>
        <authorList>
            <person name="Miller W.G."/>
            <person name="Yee E."/>
        </authorList>
    </citation>
    <scope>NUCLEOTIDE SEQUENCE [LARGE SCALE GENOMIC DNA]</scope>
    <source>
        <strain evidence="6 8">LMG 25534</strain>
    </source>
</reference>
<keyword evidence="2" id="KW-0813">Transport</keyword>
<keyword evidence="3" id="KW-0547">Nucleotide-binding</keyword>
<organism evidence="6 8">
    <name type="scientific">Aliarcobacter trophiarum LMG 25534</name>
    <dbReference type="NCBI Taxonomy" id="1032241"/>
    <lineage>
        <taxon>Bacteria</taxon>
        <taxon>Pseudomonadati</taxon>
        <taxon>Campylobacterota</taxon>
        <taxon>Epsilonproteobacteria</taxon>
        <taxon>Campylobacterales</taxon>
        <taxon>Arcobacteraceae</taxon>
        <taxon>Aliarcobacter</taxon>
    </lineage>
</organism>